<dbReference type="SUPFAM" id="SSF52540">
    <property type="entry name" value="P-loop containing nucleoside triphosphate hydrolases"/>
    <property type="match status" value="1"/>
</dbReference>
<evidence type="ECO:0000313" key="6">
    <source>
        <dbReference type="RefSeq" id="XP_033584938.1"/>
    </source>
</evidence>
<evidence type="ECO:0000313" key="4">
    <source>
        <dbReference type="EMBL" id="KAF2817974.1"/>
    </source>
</evidence>
<protein>
    <recommendedName>
        <fullName evidence="7">NACHT domain-containing protein</fullName>
    </recommendedName>
</protein>
<reference evidence="4 6" key="1">
    <citation type="journal article" date="2020" name="Stud. Mycol.">
        <title>101 Dothideomycetes genomes: a test case for predicting lifestyles and emergence of pathogens.</title>
        <authorList>
            <person name="Haridas S."/>
            <person name="Albert R."/>
            <person name="Binder M."/>
            <person name="Bloem J."/>
            <person name="Labutti K."/>
            <person name="Salamov A."/>
            <person name="Andreopoulos B."/>
            <person name="Baker S."/>
            <person name="Barry K."/>
            <person name="Bills G."/>
            <person name="Bluhm B."/>
            <person name="Cannon C."/>
            <person name="Castanera R."/>
            <person name="Culley D."/>
            <person name="Daum C."/>
            <person name="Ezra D."/>
            <person name="Gonzalez J."/>
            <person name="Henrissat B."/>
            <person name="Kuo A."/>
            <person name="Liang C."/>
            <person name="Lipzen A."/>
            <person name="Lutzoni F."/>
            <person name="Magnuson J."/>
            <person name="Mondo S."/>
            <person name="Nolan M."/>
            <person name="Ohm R."/>
            <person name="Pangilinan J."/>
            <person name="Park H.-J."/>
            <person name="Ramirez L."/>
            <person name="Alfaro M."/>
            <person name="Sun H."/>
            <person name="Tritt A."/>
            <person name="Yoshinaga Y."/>
            <person name="Zwiers L.-H."/>
            <person name="Turgeon B."/>
            <person name="Goodwin S."/>
            <person name="Spatafora J."/>
            <person name="Crous P."/>
            <person name="Grigoriev I."/>
        </authorList>
    </citation>
    <scope>NUCLEOTIDE SEQUENCE</scope>
    <source>
        <strain evidence="4 6">CBS 304.34</strain>
    </source>
</reference>
<dbReference type="Proteomes" id="UP000504636">
    <property type="component" value="Unplaced"/>
</dbReference>
<dbReference type="InterPro" id="IPR027417">
    <property type="entry name" value="P-loop_NTPase"/>
</dbReference>
<evidence type="ECO:0000256" key="1">
    <source>
        <dbReference type="ARBA" id="ARBA00022737"/>
    </source>
</evidence>
<reference evidence="6" key="3">
    <citation type="submission" date="2025-04" db="UniProtKB">
        <authorList>
            <consortium name="RefSeq"/>
        </authorList>
    </citation>
    <scope>IDENTIFICATION</scope>
    <source>
        <strain evidence="6">CBS 304.34</strain>
    </source>
</reference>
<evidence type="ECO:0000259" key="2">
    <source>
        <dbReference type="Pfam" id="PF24883"/>
    </source>
</evidence>
<evidence type="ECO:0000313" key="5">
    <source>
        <dbReference type="Proteomes" id="UP000504636"/>
    </source>
</evidence>
<dbReference type="InterPro" id="IPR056884">
    <property type="entry name" value="NPHP3-like_N"/>
</dbReference>
<organism evidence="4">
    <name type="scientific">Mytilinidion resinicola</name>
    <dbReference type="NCBI Taxonomy" id="574789"/>
    <lineage>
        <taxon>Eukaryota</taxon>
        <taxon>Fungi</taxon>
        <taxon>Dikarya</taxon>
        <taxon>Ascomycota</taxon>
        <taxon>Pezizomycotina</taxon>
        <taxon>Dothideomycetes</taxon>
        <taxon>Pleosporomycetidae</taxon>
        <taxon>Mytilinidiales</taxon>
        <taxon>Mytilinidiaceae</taxon>
        <taxon>Mytilinidion</taxon>
    </lineage>
</organism>
<evidence type="ECO:0000259" key="3">
    <source>
        <dbReference type="Pfam" id="PF25053"/>
    </source>
</evidence>
<dbReference type="OrthoDB" id="443402at2759"/>
<dbReference type="GeneID" id="54465742"/>
<dbReference type="Gene3D" id="3.40.50.300">
    <property type="entry name" value="P-loop containing nucleotide triphosphate hydrolases"/>
    <property type="match status" value="1"/>
</dbReference>
<dbReference type="AlphaFoldDB" id="A0A6A6ZCC7"/>
<keyword evidence="5" id="KW-1185">Reference proteome</keyword>
<dbReference type="Pfam" id="PF24883">
    <property type="entry name" value="NPHP3_N"/>
    <property type="match status" value="1"/>
</dbReference>
<dbReference type="EMBL" id="MU003692">
    <property type="protein sequence ID" value="KAF2817974.1"/>
    <property type="molecule type" value="Genomic_DNA"/>
</dbReference>
<dbReference type="Pfam" id="PF25053">
    <property type="entry name" value="DUF7791"/>
    <property type="match status" value="1"/>
</dbReference>
<dbReference type="RefSeq" id="XP_033584938.1">
    <property type="nucleotide sequence ID" value="XM_033724849.1"/>
</dbReference>
<feature type="domain" description="DUF7791" evidence="3">
    <location>
        <begin position="393"/>
        <end position="539"/>
    </location>
</feature>
<gene>
    <name evidence="4 6" type="ORF">BDZ99DRAFT_514195</name>
</gene>
<accession>A0A6A6ZCC7</accession>
<dbReference type="InterPro" id="IPR056693">
    <property type="entry name" value="DUF7791"/>
</dbReference>
<dbReference type="PANTHER" id="PTHR10039">
    <property type="entry name" value="AMELOGENIN"/>
    <property type="match status" value="1"/>
</dbReference>
<evidence type="ECO:0008006" key="7">
    <source>
        <dbReference type="Google" id="ProtNLM"/>
    </source>
</evidence>
<proteinExistence type="predicted"/>
<feature type="domain" description="Nephrocystin 3-like N-terminal" evidence="2">
    <location>
        <begin position="183"/>
        <end position="284"/>
    </location>
</feature>
<dbReference type="PANTHER" id="PTHR10039:SF5">
    <property type="entry name" value="NACHT DOMAIN-CONTAINING PROTEIN"/>
    <property type="match status" value="1"/>
</dbReference>
<reference evidence="6" key="2">
    <citation type="submission" date="2020-04" db="EMBL/GenBank/DDBJ databases">
        <authorList>
            <consortium name="NCBI Genome Project"/>
        </authorList>
    </citation>
    <scope>NUCLEOTIDE SEQUENCE</scope>
    <source>
        <strain evidence="6">CBS 304.34</strain>
    </source>
</reference>
<sequence>MKSPNPDNKTSTRIRDVFTIIRKKGEVDDLEKRISRLRDQISFHVILSIVPVLSSRVQSLQDDQDTSMAAILFRLDGLHRNAARQNVAPLVDQTSLNRMMDDLREIATRSDKLEKTREERSILQSLQFEQMRSREDAVKKSHETTIEWIWATNFLEWMETGNGIFWIAGKPGSGKSTISGTAMEKSMKGLLQTLLFSIFSQCPALVHVACASKLRASAHGVISPWTQDELKDVFRLLRSQQSISVRYLLLVDGLDEFGGQQRNLLEFLETLATCANIKICVSSRAETPFIQQYGDGAYNFYMQNFTRDDIRHYVTEKLRSNGDFERLCGKKDRSDVLISKILSAAEGVWLWVYLVIQSILDGITNDDSYHDLQYRIEELPHDLEEYFQKMLSSLDSRYKKFTARALLVTLETESLISYQSSYHILEIGFLEDEIQDPDYALAFDAELAPAESYYNLCERANRRIATCCKGFLETSHNDGNDHADRIEDDPLHKTICPFNTVQLVHRTAADFLKSKEKIEQLQGCAGHGFDSLLAIAKSAFAEQLGP</sequence>
<keyword evidence="1" id="KW-0677">Repeat</keyword>
<name>A0A6A6ZCC7_9PEZI</name>